<gene>
    <name evidence="1" type="ORF">PsYK624_125580</name>
</gene>
<evidence type="ECO:0000313" key="1">
    <source>
        <dbReference type="EMBL" id="GJE96363.1"/>
    </source>
</evidence>
<evidence type="ECO:0000313" key="2">
    <source>
        <dbReference type="Proteomes" id="UP000703269"/>
    </source>
</evidence>
<dbReference type="Proteomes" id="UP000703269">
    <property type="component" value="Unassembled WGS sequence"/>
</dbReference>
<dbReference type="AlphaFoldDB" id="A0A9P3GI45"/>
<comment type="caution">
    <text evidence="1">The sequence shown here is derived from an EMBL/GenBank/DDBJ whole genome shotgun (WGS) entry which is preliminary data.</text>
</comment>
<protein>
    <submittedName>
        <fullName evidence="1">Uncharacterized protein</fullName>
    </submittedName>
</protein>
<name>A0A9P3GI45_9APHY</name>
<dbReference type="EMBL" id="BPQB01000058">
    <property type="protein sequence ID" value="GJE96363.1"/>
    <property type="molecule type" value="Genomic_DNA"/>
</dbReference>
<keyword evidence="2" id="KW-1185">Reference proteome</keyword>
<proteinExistence type="predicted"/>
<accession>A0A9P3GI45</accession>
<reference evidence="1 2" key="1">
    <citation type="submission" date="2021-08" db="EMBL/GenBank/DDBJ databases">
        <title>Draft Genome Sequence of Phanerochaete sordida strain YK-624.</title>
        <authorList>
            <person name="Mori T."/>
            <person name="Dohra H."/>
            <person name="Suzuki T."/>
            <person name="Kawagishi H."/>
            <person name="Hirai H."/>
        </authorList>
    </citation>
    <scope>NUCLEOTIDE SEQUENCE [LARGE SCALE GENOMIC DNA]</scope>
    <source>
        <strain evidence="1 2">YK-624</strain>
    </source>
</reference>
<organism evidence="1 2">
    <name type="scientific">Phanerochaete sordida</name>
    <dbReference type="NCBI Taxonomy" id="48140"/>
    <lineage>
        <taxon>Eukaryota</taxon>
        <taxon>Fungi</taxon>
        <taxon>Dikarya</taxon>
        <taxon>Basidiomycota</taxon>
        <taxon>Agaricomycotina</taxon>
        <taxon>Agaricomycetes</taxon>
        <taxon>Polyporales</taxon>
        <taxon>Phanerochaetaceae</taxon>
        <taxon>Phanerochaete</taxon>
    </lineage>
</organism>
<sequence>MHRSAVLGFSGESSPNVVCKLPATYLRFGSRPNENTLPSTSQTDNVYRMLPSERVIYPALPRTRICVMTFRN</sequence>